<dbReference type="OrthoDB" id="9792542at2"/>
<dbReference type="KEGG" id="gem:GM21_0358"/>
<dbReference type="STRING" id="443144.GM21_0358"/>
<dbReference type="InterPro" id="IPR012349">
    <property type="entry name" value="Split_barrel_FMN-bd"/>
</dbReference>
<sequence length="134" mass="15156">MKTVIDFLKQSQVHYLATIGTDNKPKVRPFQFMLEDEGRLYFCTGNNKPVYQELRNNPDLEFCASGPNFSWMRLRGRAVFTGDLGMKAKVQEASPLVKSIYQTPENPVFEVFYLEGAVATIADFSGAPPRTIEL</sequence>
<dbReference type="Pfam" id="PF01243">
    <property type="entry name" value="PNPOx_N"/>
    <property type="match status" value="1"/>
</dbReference>
<feature type="domain" description="Pyridoxamine 5'-phosphate oxidase N-terminal" evidence="1">
    <location>
        <begin position="6"/>
        <end position="90"/>
    </location>
</feature>
<accession>C6DYT8</accession>
<dbReference type="InterPro" id="IPR011576">
    <property type="entry name" value="Pyridox_Oxase_N"/>
</dbReference>
<gene>
    <name evidence="2" type="ordered locus">GM21_0358</name>
</gene>
<dbReference type="InterPro" id="IPR052917">
    <property type="entry name" value="Stress-Dev_Protein"/>
</dbReference>
<reference evidence="2" key="1">
    <citation type="submission" date="2009-07" db="EMBL/GenBank/DDBJ databases">
        <title>Complete sequence of Geobacter sp. M21.</title>
        <authorList>
            <consortium name="US DOE Joint Genome Institute"/>
            <person name="Lucas S."/>
            <person name="Copeland A."/>
            <person name="Lapidus A."/>
            <person name="Glavina del Rio T."/>
            <person name="Dalin E."/>
            <person name="Tice H."/>
            <person name="Bruce D."/>
            <person name="Goodwin L."/>
            <person name="Pitluck S."/>
            <person name="Saunders E."/>
            <person name="Brettin T."/>
            <person name="Detter J.C."/>
            <person name="Han C."/>
            <person name="Larimer F."/>
            <person name="Land M."/>
            <person name="Hauser L."/>
            <person name="Kyrpides N."/>
            <person name="Ovchinnikova G."/>
            <person name="Lovley D."/>
        </authorList>
    </citation>
    <scope>NUCLEOTIDE SEQUENCE [LARGE SCALE GENOMIC DNA]</scope>
    <source>
        <strain evidence="2">M21</strain>
    </source>
</reference>
<protein>
    <submittedName>
        <fullName evidence="2">Pyridoxamine 5'-phosphate oxidase-related FMN-binding protein</fullName>
    </submittedName>
</protein>
<organism evidence="2">
    <name type="scientific">Geobacter sp. (strain M21)</name>
    <dbReference type="NCBI Taxonomy" id="443144"/>
    <lineage>
        <taxon>Bacteria</taxon>
        <taxon>Pseudomonadati</taxon>
        <taxon>Thermodesulfobacteriota</taxon>
        <taxon>Desulfuromonadia</taxon>
        <taxon>Geobacterales</taxon>
        <taxon>Geobacteraceae</taxon>
        <taxon>Geobacter</taxon>
    </lineage>
</organism>
<evidence type="ECO:0000313" key="2">
    <source>
        <dbReference type="EMBL" id="ACT16439.1"/>
    </source>
</evidence>
<name>C6DYT8_GEOSM</name>
<evidence type="ECO:0000259" key="1">
    <source>
        <dbReference type="Pfam" id="PF01243"/>
    </source>
</evidence>
<dbReference type="HOGENOM" id="CLU_137964_2_0_7"/>
<dbReference type="Gene3D" id="2.30.110.10">
    <property type="entry name" value="Electron Transport, Fmn-binding Protein, Chain A"/>
    <property type="match status" value="1"/>
</dbReference>
<dbReference type="EMBL" id="CP001661">
    <property type="protein sequence ID" value="ACT16439.1"/>
    <property type="molecule type" value="Genomic_DNA"/>
</dbReference>
<proteinExistence type="predicted"/>
<dbReference type="PANTHER" id="PTHR34818:SF1">
    <property type="entry name" value="PROTEIN BLI-3"/>
    <property type="match status" value="1"/>
</dbReference>
<dbReference type="SUPFAM" id="SSF50475">
    <property type="entry name" value="FMN-binding split barrel"/>
    <property type="match status" value="1"/>
</dbReference>
<dbReference type="eggNOG" id="COG5015">
    <property type="taxonomic scope" value="Bacteria"/>
</dbReference>
<dbReference type="AlphaFoldDB" id="C6DYT8"/>
<dbReference type="PANTHER" id="PTHR34818">
    <property type="entry name" value="PROTEIN BLI-3"/>
    <property type="match status" value="1"/>
</dbReference>